<accession>A0ABY4CGP5</accession>
<feature type="binding site" evidence="13">
    <location>
        <position position="42"/>
    </location>
    <ligand>
        <name>NADP(+)</name>
        <dbReference type="ChEBI" id="CHEBI:58349"/>
    </ligand>
</feature>
<dbReference type="Gene3D" id="3.40.50.720">
    <property type="entry name" value="NAD(P)-binding Rossmann-like Domain"/>
    <property type="match status" value="1"/>
</dbReference>
<comment type="function">
    <text evidence="13">Catalyzes the conversion of 4-hydroxy-tetrahydrodipicolinate (HTPA) to tetrahydrodipicolinate.</text>
</comment>
<comment type="catalytic activity">
    <reaction evidence="12 13">
        <text>(S)-2,3,4,5-tetrahydrodipicolinate + NAD(+) + H2O = (2S,4S)-4-hydroxy-2,3,4,5-tetrahydrodipicolinate + NADH + H(+)</text>
        <dbReference type="Rhea" id="RHEA:35323"/>
        <dbReference type="ChEBI" id="CHEBI:15377"/>
        <dbReference type="ChEBI" id="CHEBI:15378"/>
        <dbReference type="ChEBI" id="CHEBI:16845"/>
        <dbReference type="ChEBI" id="CHEBI:57540"/>
        <dbReference type="ChEBI" id="CHEBI:57945"/>
        <dbReference type="ChEBI" id="CHEBI:67139"/>
        <dbReference type="EC" id="1.17.1.8"/>
    </reaction>
</comment>
<feature type="domain" description="Dihydrodipicolinate reductase N-terminal" evidence="14">
    <location>
        <begin position="9"/>
        <end position="133"/>
    </location>
</feature>
<comment type="catalytic activity">
    <reaction evidence="11 13">
        <text>(S)-2,3,4,5-tetrahydrodipicolinate + NADP(+) + H2O = (2S,4S)-4-hydroxy-2,3,4,5-tetrahydrodipicolinate + NADPH + H(+)</text>
        <dbReference type="Rhea" id="RHEA:35331"/>
        <dbReference type="ChEBI" id="CHEBI:15377"/>
        <dbReference type="ChEBI" id="CHEBI:15378"/>
        <dbReference type="ChEBI" id="CHEBI:16845"/>
        <dbReference type="ChEBI" id="CHEBI:57783"/>
        <dbReference type="ChEBI" id="CHEBI:58349"/>
        <dbReference type="ChEBI" id="CHEBI:67139"/>
        <dbReference type="EC" id="1.17.1.8"/>
    </reaction>
</comment>
<feature type="binding site" evidence="13">
    <location>
        <begin position="170"/>
        <end position="171"/>
    </location>
    <ligand>
        <name>(S)-2,3,4,5-tetrahydrodipicolinate</name>
        <dbReference type="ChEBI" id="CHEBI:16845"/>
    </ligand>
</feature>
<dbReference type="NCBIfam" id="TIGR00036">
    <property type="entry name" value="dapB"/>
    <property type="match status" value="1"/>
</dbReference>
<feature type="active site" description="Proton donor" evidence="13">
    <location>
        <position position="164"/>
    </location>
</feature>
<keyword evidence="2 13" id="KW-0963">Cytoplasm</keyword>
<comment type="caution">
    <text evidence="13">Was originally thought to be a dihydrodipicolinate reductase (DHDPR), catalyzing the conversion of dihydrodipicolinate to tetrahydrodipicolinate. However, it was shown in E.coli that the substrate of the enzymatic reaction is not dihydrodipicolinate (DHDP) but in fact (2S,4S)-4-hydroxy-2,3,4,5-tetrahydrodipicolinic acid (HTPA), the product released by the DapA-catalyzed reaction.</text>
</comment>
<keyword evidence="17" id="KW-1185">Reference proteome</keyword>
<dbReference type="Gene3D" id="3.30.360.10">
    <property type="entry name" value="Dihydrodipicolinate Reductase, domain 2"/>
    <property type="match status" value="1"/>
</dbReference>
<dbReference type="InterPro" id="IPR022664">
    <property type="entry name" value="DapB_N_CS"/>
</dbReference>
<dbReference type="Pfam" id="PF05173">
    <property type="entry name" value="DapB_C"/>
    <property type="match status" value="1"/>
</dbReference>
<dbReference type="InterPro" id="IPR036291">
    <property type="entry name" value="NAD(P)-bd_dom_sf"/>
</dbReference>
<comment type="subcellular location">
    <subcellularLocation>
        <location evidence="13">Cytoplasm</location>
    </subcellularLocation>
</comment>
<reference evidence="16" key="1">
    <citation type="submission" date="2021-12" db="EMBL/GenBank/DDBJ databases">
        <title>Alicyclobacillaceae gen. nov., sp. nov., isolated from chalcocite enrichment system.</title>
        <authorList>
            <person name="Jiang Z."/>
        </authorList>
    </citation>
    <scope>NUCLEOTIDE SEQUENCE</scope>
    <source>
        <strain evidence="16">MYW30-H2</strain>
    </source>
</reference>
<dbReference type="PANTHER" id="PTHR20836:SF0">
    <property type="entry name" value="4-HYDROXY-TETRAHYDRODIPICOLINATE REDUCTASE 1, CHLOROPLASTIC-RELATED"/>
    <property type="match status" value="1"/>
</dbReference>
<evidence type="ECO:0000259" key="15">
    <source>
        <dbReference type="Pfam" id="PF05173"/>
    </source>
</evidence>
<feature type="binding site" evidence="13">
    <location>
        <begin position="104"/>
        <end position="106"/>
    </location>
    <ligand>
        <name>NAD(+)</name>
        <dbReference type="ChEBI" id="CHEBI:57540"/>
    </ligand>
</feature>
<dbReference type="Pfam" id="PF01113">
    <property type="entry name" value="DapB_N"/>
    <property type="match status" value="1"/>
</dbReference>
<dbReference type="GO" id="GO:0008839">
    <property type="term" value="F:4-hydroxy-tetrahydrodipicolinate reductase"/>
    <property type="evidence" value="ECO:0007669"/>
    <property type="project" value="UniProtKB-EC"/>
</dbReference>
<keyword evidence="3 13" id="KW-0028">Amino-acid biosynthesis</keyword>
<evidence type="ECO:0000256" key="5">
    <source>
        <dbReference type="ARBA" id="ARBA00022915"/>
    </source>
</evidence>
<dbReference type="RefSeq" id="WP_347436388.1">
    <property type="nucleotide sequence ID" value="NZ_CP089291.1"/>
</dbReference>
<keyword evidence="6 13" id="KW-0560">Oxidoreductase</keyword>
<dbReference type="Proteomes" id="UP000830167">
    <property type="component" value="Chromosome"/>
</dbReference>
<feature type="binding site" evidence="13">
    <location>
        <begin position="130"/>
        <end position="133"/>
    </location>
    <ligand>
        <name>NAD(+)</name>
        <dbReference type="ChEBI" id="CHEBI:57540"/>
    </ligand>
</feature>
<evidence type="ECO:0000256" key="4">
    <source>
        <dbReference type="ARBA" id="ARBA00022857"/>
    </source>
</evidence>
<keyword evidence="5 13" id="KW-0220">Diaminopimelate biosynthesis</keyword>
<dbReference type="PIRSF" id="PIRSF000161">
    <property type="entry name" value="DHPR"/>
    <property type="match status" value="1"/>
</dbReference>
<proteinExistence type="inferred from homology"/>
<evidence type="ECO:0000256" key="3">
    <source>
        <dbReference type="ARBA" id="ARBA00022605"/>
    </source>
</evidence>
<evidence type="ECO:0000256" key="6">
    <source>
        <dbReference type="ARBA" id="ARBA00023002"/>
    </source>
</evidence>
<evidence type="ECO:0000256" key="8">
    <source>
        <dbReference type="ARBA" id="ARBA00023154"/>
    </source>
</evidence>
<sequence>MSDTRQQRIRVAIAGAKGRMGREFVKTVLGTEDLELAGAIDRTLSGVDVGEVIGIGATGTSFTTDLERLIAEQSPDVLVDLTTPQVVKEHAELAIRYGTRPVIGTTGITLDDVKTWDRACRQREIGGLIAPNFAIGAILMMQFAKQAAKYLPHVEIIEMHHDKKLDAPSGTAQKTAEMIAEVRESFRQGHPDEEERLRGARGAELDGIRIHSVRLPGYVAHQEVLFGSTGQALSIRHDSFSRESFMPGIVLACRKVMTYTGMVYGLENLLQ</sequence>
<dbReference type="CDD" id="cd02274">
    <property type="entry name" value="DHDPR_N"/>
    <property type="match status" value="1"/>
</dbReference>
<feature type="binding site" evidence="13">
    <location>
        <position position="41"/>
    </location>
    <ligand>
        <name>NAD(+)</name>
        <dbReference type="ChEBI" id="CHEBI:57540"/>
    </ligand>
</feature>
<dbReference type="InterPro" id="IPR000846">
    <property type="entry name" value="DapB_N"/>
</dbReference>
<feature type="binding site" evidence="13">
    <location>
        <begin position="15"/>
        <end position="20"/>
    </location>
    <ligand>
        <name>NAD(+)</name>
        <dbReference type="ChEBI" id="CHEBI:57540"/>
    </ligand>
</feature>
<evidence type="ECO:0000256" key="13">
    <source>
        <dbReference type="HAMAP-Rule" id="MF_00102"/>
    </source>
</evidence>
<dbReference type="PANTHER" id="PTHR20836">
    <property type="entry name" value="DIHYDRODIPICOLINATE REDUCTASE"/>
    <property type="match status" value="1"/>
</dbReference>
<dbReference type="InterPro" id="IPR023940">
    <property type="entry name" value="DHDPR_bac"/>
</dbReference>
<evidence type="ECO:0000313" key="17">
    <source>
        <dbReference type="Proteomes" id="UP000830167"/>
    </source>
</evidence>
<evidence type="ECO:0000313" key="16">
    <source>
        <dbReference type="EMBL" id="UOF89698.1"/>
    </source>
</evidence>
<keyword evidence="7 13" id="KW-0520">NAD</keyword>
<evidence type="ECO:0000256" key="12">
    <source>
        <dbReference type="ARBA" id="ARBA00049396"/>
    </source>
</evidence>
<comment type="pathway">
    <text evidence="9 13">Amino-acid biosynthesis; L-lysine biosynthesis via DAP pathway; (S)-tetrahydrodipicolinate from L-aspartate: step 4/4.</text>
</comment>
<evidence type="ECO:0000256" key="7">
    <source>
        <dbReference type="ARBA" id="ARBA00023027"/>
    </source>
</evidence>
<dbReference type="HAMAP" id="MF_00102">
    <property type="entry name" value="DapB"/>
    <property type="match status" value="1"/>
</dbReference>
<comment type="subunit">
    <text evidence="13">Homotetramer.</text>
</comment>
<feature type="active site" description="Proton donor/acceptor" evidence="13">
    <location>
        <position position="160"/>
    </location>
</feature>
<dbReference type="SUPFAM" id="SSF55347">
    <property type="entry name" value="Glyceraldehyde-3-phosphate dehydrogenase-like, C-terminal domain"/>
    <property type="match status" value="1"/>
</dbReference>
<feature type="domain" description="Dihydrodipicolinate reductase C-terminal" evidence="15">
    <location>
        <begin position="136"/>
        <end position="270"/>
    </location>
</feature>
<dbReference type="EC" id="1.17.1.8" evidence="10 13"/>
<comment type="similarity">
    <text evidence="1 13">Belongs to the DapB family.</text>
</comment>
<evidence type="ECO:0000256" key="11">
    <source>
        <dbReference type="ARBA" id="ARBA00049080"/>
    </source>
</evidence>
<evidence type="ECO:0000256" key="10">
    <source>
        <dbReference type="ARBA" id="ARBA00038983"/>
    </source>
</evidence>
<feature type="binding site" evidence="13">
    <location>
        <position position="161"/>
    </location>
    <ligand>
        <name>(S)-2,3,4,5-tetrahydrodipicolinate</name>
        <dbReference type="ChEBI" id="CHEBI:16845"/>
    </ligand>
</feature>
<name>A0ABY4CGP5_9BACL</name>
<dbReference type="EMBL" id="CP089291">
    <property type="protein sequence ID" value="UOF89698.1"/>
    <property type="molecule type" value="Genomic_DNA"/>
</dbReference>
<keyword evidence="8 13" id="KW-0457">Lysine biosynthesis</keyword>
<evidence type="ECO:0000256" key="1">
    <source>
        <dbReference type="ARBA" id="ARBA00006642"/>
    </source>
</evidence>
<protein>
    <recommendedName>
        <fullName evidence="10 13">4-hydroxy-tetrahydrodipicolinate reductase</fullName>
        <shortName evidence="13">HTPA reductase</shortName>
        <ecNumber evidence="10 13">1.17.1.8</ecNumber>
    </recommendedName>
</protein>
<evidence type="ECO:0000256" key="2">
    <source>
        <dbReference type="ARBA" id="ARBA00022490"/>
    </source>
</evidence>
<evidence type="ECO:0000259" key="14">
    <source>
        <dbReference type="Pfam" id="PF01113"/>
    </source>
</evidence>
<organism evidence="16 17">
    <name type="scientific">Fodinisporobacter ferrooxydans</name>
    <dbReference type="NCBI Taxonomy" id="2901836"/>
    <lineage>
        <taxon>Bacteria</taxon>
        <taxon>Bacillati</taxon>
        <taxon>Bacillota</taxon>
        <taxon>Bacilli</taxon>
        <taxon>Bacillales</taxon>
        <taxon>Alicyclobacillaceae</taxon>
        <taxon>Fodinisporobacter</taxon>
    </lineage>
</organism>
<dbReference type="InterPro" id="IPR022663">
    <property type="entry name" value="DapB_C"/>
</dbReference>
<gene>
    <name evidence="13 16" type="primary">dapB</name>
    <name evidence="16" type="ORF">LSG31_17710</name>
</gene>
<keyword evidence="4 13" id="KW-0521">NADP</keyword>
<dbReference type="SUPFAM" id="SSF51735">
    <property type="entry name" value="NAD(P)-binding Rossmann-fold domains"/>
    <property type="match status" value="1"/>
</dbReference>
<evidence type="ECO:0000256" key="9">
    <source>
        <dbReference type="ARBA" id="ARBA00037922"/>
    </source>
</evidence>
<dbReference type="PROSITE" id="PS01298">
    <property type="entry name" value="DAPB"/>
    <property type="match status" value="1"/>
</dbReference>